<feature type="domain" description="OmpA-like" evidence="7">
    <location>
        <begin position="273"/>
        <end position="390"/>
    </location>
</feature>
<dbReference type="GO" id="GO:0009279">
    <property type="term" value="C:cell outer membrane"/>
    <property type="evidence" value="ECO:0007669"/>
    <property type="project" value="UniProtKB-SubCell"/>
</dbReference>
<feature type="region of interest" description="Disordered" evidence="5">
    <location>
        <begin position="71"/>
        <end position="90"/>
    </location>
</feature>
<evidence type="ECO:0000259" key="7">
    <source>
        <dbReference type="PROSITE" id="PS51123"/>
    </source>
</evidence>
<feature type="compositionally biased region" description="Gly residues" evidence="5">
    <location>
        <begin position="39"/>
        <end position="54"/>
    </location>
</feature>
<name>A0A9X3NTF9_9ACTN</name>
<dbReference type="InterPro" id="IPR006664">
    <property type="entry name" value="OMP_bac"/>
</dbReference>
<evidence type="ECO:0000313" key="9">
    <source>
        <dbReference type="Proteomes" id="UP001140076"/>
    </source>
</evidence>
<feature type="compositionally biased region" description="Basic and acidic residues" evidence="5">
    <location>
        <begin position="74"/>
        <end position="90"/>
    </location>
</feature>
<comment type="caution">
    <text evidence="8">The sequence shown here is derived from an EMBL/GenBank/DDBJ whole genome shotgun (WGS) entry which is preliminary data.</text>
</comment>
<dbReference type="AlphaFoldDB" id="A0A9X3NTF9"/>
<dbReference type="PANTHER" id="PTHR30329">
    <property type="entry name" value="STATOR ELEMENT OF FLAGELLAR MOTOR COMPLEX"/>
    <property type="match status" value="1"/>
</dbReference>
<dbReference type="EMBL" id="JAJAQC010000007">
    <property type="protein sequence ID" value="MDA0563871.1"/>
    <property type="molecule type" value="Genomic_DNA"/>
</dbReference>
<keyword evidence="6" id="KW-0732">Signal</keyword>
<evidence type="ECO:0000256" key="5">
    <source>
        <dbReference type="SAM" id="MobiDB-lite"/>
    </source>
</evidence>
<dbReference type="InterPro" id="IPR006665">
    <property type="entry name" value="OmpA-like"/>
</dbReference>
<dbReference type="Proteomes" id="UP001140076">
    <property type="component" value="Unassembled WGS sequence"/>
</dbReference>
<feature type="region of interest" description="Disordered" evidence="5">
    <location>
        <begin position="222"/>
        <end position="248"/>
    </location>
</feature>
<dbReference type="SUPFAM" id="SSF103088">
    <property type="entry name" value="OmpA-like"/>
    <property type="match status" value="1"/>
</dbReference>
<dbReference type="InterPro" id="IPR036737">
    <property type="entry name" value="OmpA-like_sf"/>
</dbReference>
<evidence type="ECO:0000256" key="2">
    <source>
        <dbReference type="ARBA" id="ARBA00023136"/>
    </source>
</evidence>
<organism evidence="8 9">
    <name type="scientific">Streptomonospora mangrovi</name>
    <dbReference type="NCBI Taxonomy" id="2883123"/>
    <lineage>
        <taxon>Bacteria</taxon>
        <taxon>Bacillati</taxon>
        <taxon>Actinomycetota</taxon>
        <taxon>Actinomycetes</taxon>
        <taxon>Streptosporangiales</taxon>
        <taxon>Nocardiopsidaceae</taxon>
        <taxon>Streptomonospora</taxon>
    </lineage>
</organism>
<sequence>MTRSAPRPRPLSALVRPSGAAALAAVLLATACSEAQPGSGSGDGRDGGGGGAGSESGAPPAAGSSEYYDTLYADDDRPRPRDDVLGYHYSPEEPGVRVDLLAADRHGGHLVVRLRLSRDPADDDHAVHPFGMLQNEFGVGSSRRYPRGRASGVAVLDAENRALQLPYRVAAAENHANDCLCSNNDELESFLDPGEEMTFHTVHPVSPDAQTTTVFTDAAPPFVDVPITDREPSAPEGQTLRMPEDVPGAEPDTLAWGTSVEAADDSQATRTDAESTSIDLSADVLFATGESELSAEAREVLERTAEQIDASGAAEVTVEGHTDDTGDDSINDPLSEERAENVTSALEELVTGGAAFTAEGFGSDEPLYSNDTEEGRRLNRRVTITFAGQAEAAPGGAAPSPTASPTGQARPAREFEQEHNLRTEIGDADMGTARLRLLDLRRLDGGLALLVYEFTGVDSASTIDFLDTAPLNEDGGVWTSGVTLTDPAAGTRHRPLLLEQEGADRPDLLSTRIVNPLNNREAGESAVLFTVVPLPETATAATVQAGEFPPFENVAVAD</sequence>
<reference evidence="8" key="1">
    <citation type="submission" date="2021-10" db="EMBL/GenBank/DDBJ databases">
        <title>Streptomonospora sp. nov., isolated from mangrove soil.</title>
        <authorList>
            <person name="Chen X."/>
            <person name="Ge X."/>
            <person name="Liu W."/>
        </authorList>
    </citation>
    <scope>NUCLEOTIDE SEQUENCE</scope>
    <source>
        <strain evidence="8">S1-112</strain>
    </source>
</reference>
<evidence type="ECO:0000256" key="1">
    <source>
        <dbReference type="ARBA" id="ARBA00004442"/>
    </source>
</evidence>
<keyword evidence="3" id="KW-0998">Cell outer membrane</keyword>
<evidence type="ECO:0000256" key="4">
    <source>
        <dbReference type="PROSITE-ProRule" id="PRU00473"/>
    </source>
</evidence>
<accession>A0A9X3NTF9</accession>
<evidence type="ECO:0000256" key="6">
    <source>
        <dbReference type="SAM" id="SignalP"/>
    </source>
</evidence>
<comment type="subcellular location">
    <subcellularLocation>
        <location evidence="1">Cell outer membrane</location>
    </subcellularLocation>
</comment>
<dbReference type="RefSeq" id="WP_270071157.1">
    <property type="nucleotide sequence ID" value="NZ_JAJAQC010000007.1"/>
</dbReference>
<dbReference type="InterPro" id="IPR050330">
    <property type="entry name" value="Bact_OuterMem_StrucFunc"/>
</dbReference>
<dbReference type="Gene3D" id="3.30.1330.60">
    <property type="entry name" value="OmpA-like domain"/>
    <property type="match status" value="1"/>
</dbReference>
<evidence type="ECO:0000313" key="8">
    <source>
        <dbReference type="EMBL" id="MDA0563871.1"/>
    </source>
</evidence>
<dbReference type="PROSITE" id="PS51123">
    <property type="entry name" value="OMPA_2"/>
    <property type="match status" value="1"/>
</dbReference>
<proteinExistence type="predicted"/>
<protein>
    <submittedName>
        <fullName evidence="8">OmpA family protein</fullName>
    </submittedName>
</protein>
<feature type="region of interest" description="Disordered" evidence="5">
    <location>
        <begin position="308"/>
        <end position="341"/>
    </location>
</feature>
<feature type="region of interest" description="Disordered" evidence="5">
    <location>
        <begin position="388"/>
        <end position="415"/>
    </location>
</feature>
<dbReference type="PRINTS" id="PR01021">
    <property type="entry name" value="OMPADOMAIN"/>
</dbReference>
<gene>
    <name evidence="8" type="ORF">LG943_05955</name>
</gene>
<dbReference type="PANTHER" id="PTHR30329:SF21">
    <property type="entry name" value="LIPOPROTEIN YIAD-RELATED"/>
    <property type="match status" value="1"/>
</dbReference>
<keyword evidence="2 4" id="KW-0472">Membrane</keyword>
<feature type="compositionally biased region" description="Low complexity" evidence="5">
    <location>
        <begin position="388"/>
        <end position="409"/>
    </location>
</feature>
<dbReference type="PROSITE" id="PS51257">
    <property type="entry name" value="PROKAR_LIPOPROTEIN"/>
    <property type="match status" value="1"/>
</dbReference>
<evidence type="ECO:0000256" key="3">
    <source>
        <dbReference type="ARBA" id="ARBA00023237"/>
    </source>
</evidence>
<dbReference type="Pfam" id="PF00691">
    <property type="entry name" value="OmpA"/>
    <property type="match status" value="1"/>
</dbReference>
<feature type="chain" id="PRO_5040723308" evidence="6">
    <location>
        <begin position="36"/>
        <end position="558"/>
    </location>
</feature>
<keyword evidence="9" id="KW-1185">Reference proteome</keyword>
<dbReference type="CDD" id="cd07185">
    <property type="entry name" value="OmpA_C-like"/>
    <property type="match status" value="1"/>
</dbReference>
<feature type="compositionally biased region" description="Low complexity" evidence="5">
    <location>
        <begin position="55"/>
        <end position="66"/>
    </location>
</feature>
<feature type="region of interest" description="Disordered" evidence="5">
    <location>
        <begin position="34"/>
        <end position="66"/>
    </location>
</feature>
<feature type="signal peptide" evidence="6">
    <location>
        <begin position="1"/>
        <end position="35"/>
    </location>
</feature>